<protein>
    <submittedName>
        <fullName evidence="1">DUF1093 domain-containing protein</fullName>
    </submittedName>
</protein>
<dbReference type="Pfam" id="PF06486">
    <property type="entry name" value="DUF1093"/>
    <property type="match status" value="1"/>
</dbReference>
<gene>
    <name evidence="1" type="ORF">ACFQ41_11970</name>
</gene>
<dbReference type="RefSeq" id="WP_204118969.1">
    <property type="nucleotide sequence ID" value="NZ_BOLV01000009.1"/>
</dbReference>
<dbReference type="Proteomes" id="UP001597199">
    <property type="component" value="Unassembled WGS sequence"/>
</dbReference>
<name>A0ABW4BKJ8_9LACO</name>
<dbReference type="EMBL" id="JBHTOA010000046">
    <property type="protein sequence ID" value="MFD1400028.1"/>
    <property type="molecule type" value="Genomic_DNA"/>
</dbReference>
<reference evidence="2" key="1">
    <citation type="journal article" date="2019" name="Int. J. Syst. Evol. Microbiol.">
        <title>The Global Catalogue of Microorganisms (GCM) 10K type strain sequencing project: providing services to taxonomists for standard genome sequencing and annotation.</title>
        <authorList>
            <consortium name="The Broad Institute Genomics Platform"/>
            <consortium name="The Broad Institute Genome Sequencing Center for Infectious Disease"/>
            <person name="Wu L."/>
            <person name="Ma J."/>
        </authorList>
    </citation>
    <scope>NUCLEOTIDE SEQUENCE [LARGE SCALE GENOMIC DNA]</scope>
    <source>
        <strain evidence="2">CCM 9110</strain>
    </source>
</reference>
<comment type="caution">
    <text evidence="1">The sequence shown here is derived from an EMBL/GenBank/DDBJ whole genome shotgun (WGS) entry which is preliminary data.</text>
</comment>
<organism evidence="1 2">
    <name type="scientific">Lacticaseibacillus suilingensis</name>
    <dbReference type="NCBI Taxonomy" id="2799577"/>
    <lineage>
        <taxon>Bacteria</taxon>
        <taxon>Bacillati</taxon>
        <taxon>Bacillota</taxon>
        <taxon>Bacilli</taxon>
        <taxon>Lactobacillales</taxon>
        <taxon>Lactobacillaceae</taxon>
        <taxon>Lacticaseibacillus</taxon>
    </lineage>
</organism>
<sequence>MKKILGIVAVLIVIAGGWFGYKYWHETYQSQTAYAKVGEAVKKNSKTSDGKNYKVNGKQYYYYEYEFDFVLKDGTTRHLGFDSAESANPTPLAPGSYVTAEISQKRVVKGPNPISLGNIPSAVQAKLK</sequence>
<evidence type="ECO:0000313" key="2">
    <source>
        <dbReference type="Proteomes" id="UP001597199"/>
    </source>
</evidence>
<proteinExistence type="predicted"/>
<keyword evidence="2" id="KW-1185">Reference proteome</keyword>
<dbReference type="InterPro" id="IPR036166">
    <property type="entry name" value="YxeA-like_sf"/>
</dbReference>
<dbReference type="SUPFAM" id="SSF159121">
    <property type="entry name" value="BC4932-like"/>
    <property type="match status" value="1"/>
</dbReference>
<dbReference type="Gene3D" id="2.40.50.480">
    <property type="match status" value="1"/>
</dbReference>
<accession>A0ABW4BKJ8</accession>
<evidence type="ECO:0000313" key="1">
    <source>
        <dbReference type="EMBL" id="MFD1400028.1"/>
    </source>
</evidence>
<dbReference type="InterPro" id="IPR006542">
    <property type="entry name" value="DUF1093"/>
</dbReference>